<keyword evidence="6" id="KW-0418">Kinase</keyword>
<dbReference type="EC" id="2.7.11.22" evidence="2"/>
<comment type="similarity">
    <text evidence="1">Belongs to the protein kinase superfamily. CMGC Ser/Thr protein kinase family. CDC2/CDKX subfamily.</text>
</comment>
<comment type="catalytic activity">
    <reaction evidence="9">
        <text>L-seryl-[protein] + ATP = O-phospho-L-seryl-[protein] + ADP + H(+)</text>
        <dbReference type="Rhea" id="RHEA:17989"/>
        <dbReference type="Rhea" id="RHEA-COMP:9863"/>
        <dbReference type="Rhea" id="RHEA-COMP:11604"/>
        <dbReference type="ChEBI" id="CHEBI:15378"/>
        <dbReference type="ChEBI" id="CHEBI:29999"/>
        <dbReference type="ChEBI" id="CHEBI:30616"/>
        <dbReference type="ChEBI" id="CHEBI:83421"/>
        <dbReference type="ChEBI" id="CHEBI:456216"/>
        <dbReference type="EC" id="2.7.11.22"/>
    </reaction>
</comment>
<evidence type="ECO:0000256" key="6">
    <source>
        <dbReference type="ARBA" id="ARBA00022777"/>
    </source>
</evidence>
<dbReference type="InParanoid" id="A0A0C3D4I8"/>
<dbReference type="Gene3D" id="1.10.510.10">
    <property type="entry name" value="Transferase(Phosphotransferase) domain 1"/>
    <property type="match status" value="2"/>
</dbReference>
<dbReference type="GO" id="GO:0005737">
    <property type="term" value="C:cytoplasm"/>
    <property type="evidence" value="ECO:0007669"/>
    <property type="project" value="TreeGrafter"/>
</dbReference>
<comment type="catalytic activity">
    <reaction evidence="8">
        <text>L-threonyl-[protein] + ATP = O-phospho-L-threonyl-[protein] + ADP + H(+)</text>
        <dbReference type="Rhea" id="RHEA:46608"/>
        <dbReference type="Rhea" id="RHEA-COMP:11060"/>
        <dbReference type="Rhea" id="RHEA-COMP:11605"/>
        <dbReference type="ChEBI" id="CHEBI:15378"/>
        <dbReference type="ChEBI" id="CHEBI:30013"/>
        <dbReference type="ChEBI" id="CHEBI:30616"/>
        <dbReference type="ChEBI" id="CHEBI:61977"/>
        <dbReference type="ChEBI" id="CHEBI:456216"/>
        <dbReference type="EC" id="2.7.11.22"/>
    </reaction>
</comment>
<gene>
    <name evidence="11" type="ORF">OIDMADRAFT_44376</name>
</gene>
<dbReference type="PROSITE" id="PS50011">
    <property type="entry name" value="PROTEIN_KINASE_DOM"/>
    <property type="match status" value="1"/>
</dbReference>
<feature type="domain" description="Protein kinase" evidence="10">
    <location>
        <begin position="1"/>
        <end position="230"/>
    </location>
</feature>
<dbReference type="EMBL" id="KN832883">
    <property type="protein sequence ID" value="KIM96827.1"/>
    <property type="molecule type" value="Genomic_DNA"/>
</dbReference>
<protein>
    <recommendedName>
        <fullName evidence="2">cyclin-dependent kinase</fullName>
        <ecNumber evidence="2">2.7.11.22</ecNumber>
    </recommendedName>
</protein>
<dbReference type="Gene3D" id="3.30.200.20">
    <property type="entry name" value="Phosphorylase Kinase, domain 1"/>
    <property type="match status" value="1"/>
</dbReference>
<dbReference type="InterPro" id="IPR000719">
    <property type="entry name" value="Prot_kinase_dom"/>
</dbReference>
<sequence>MTKTHRQNNSSSRRHGSPFSFGAVSLHGVIHVENKLMLVFEYVDKRDLKSFIHTHSDHSALNPATVKALMHQLLHGLRFCHANRIMHRDLKPENLLINSRGQLKLADFSLGRAFGIPIKTFSNEVVILYIDIWSAGCIMAEMSRGHPLFHSTTNNNQLMQIFRVLGTPSEGSWPGISRYTEYKRNVPIYTTRNLRASVPQMDPTGVNLLLRMLQLRPELQISATDVLDYP</sequence>
<dbReference type="AlphaFoldDB" id="A0A0C3D4I8"/>
<keyword evidence="7" id="KW-0067">ATP-binding</keyword>
<accession>A0A0C3D4I8</accession>
<dbReference type="InterPro" id="IPR011009">
    <property type="entry name" value="Kinase-like_dom_sf"/>
</dbReference>
<keyword evidence="12" id="KW-1185">Reference proteome</keyword>
<proteinExistence type="inferred from homology"/>
<organism evidence="11 12">
    <name type="scientific">Oidiodendron maius (strain Zn)</name>
    <dbReference type="NCBI Taxonomy" id="913774"/>
    <lineage>
        <taxon>Eukaryota</taxon>
        <taxon>Fungi</taxon>
        <taxon>Dikarya</taxon>
        <taxon>Ascomycota</taxon>
        <taxon>Pezizomycotina</taxon>
        <taxon>Leotiomycetes</taxon>
        <taxon>Leotiomycetes incertae sedis</taxon>
        <taxon>Myxotrichaceae</taxon>
        <taxon>Oidiodendron</taxon>
    </lineage>
</organism>
<dbReference type="PROSITE" id="PS00108">
    <property type="entry name" value="PROTEIN_KINASE_ST"/>
    <property type="match status" value="1"/>
</dbReference>
<evidence type="ECO:0000256" key="7">
    <source>
        <dbReference type="ARBA" id="ARBA00022840"/>
    </source>
</evidence>
<dbReference type="GO" id="GO:0004693">
    <property type="term" value="F:cyclin-dependent protein serine/threonine kinase activity"/>
    <property type="evidence" value="ECO:0007669"/>
    <property type="project" value="UniProtKB-EC"/>
</dbReference>
<keyword evidence="4" id="KW-0808">Transferase</keyword>
<dbReference type="SUPFAM" id="SSF56112">
    <property type="entry name" value="Protein kinase-like (PK-like)"/>
    <property type="match status" value="1"/>
</dbReference>
<reference evidence="11 12" key="1">
    <citation type="submission" date="2014-04" db="EMBL/GenBank/DDBJ databases">
        <authorList>
            <consortium name="DOE Joint Genome Institute"/>
            <person name="Kuo A."/>
            <person name="Martino E."/>
            <person name="Perotto S."/>
            <person name="Kohler A."/>
            <person name="Nagy L.G."/>
            <person name="Floudas D."/>
            <person name="Copeland A."/>
            <person name="Barry K.W."/>
            <person name="Cichocki N."/>
            <person name="Veneault-Fourrey C."/>
            <person name="LaButti K."/>
            <person name="Lindquist E.A."/>
            <person name="Lipzen A."/>
            <person name="Lundell T."/>
            <person name="Morin E."/>
            <person name="Murat C."/>
            <person name="Sun H."/>
            <person name="Tunlid A."/>
            <person name="Henrissat B."/>
            <person name="Grigoriev I.V."/>
            <person name="Hibbett D.S."/>
            <person name="Martin F."/>
            <person name="Nordberg H.P."/>
            <person name="Cantor M.N."/>
            <person name="Hua S.X."/>
        </authorList>
    </citation>
    <scope>NUCLEOTIDE SEQUENCE [LARGE SCALE GENOMIC DNA]</scope>
    <source>
        <strain evidence="11 12">Zn</strain>
    </source>
</reference>
<dbReference type="Pfam" id="PF00069">
    <property type="entry name" value="Pkinase"/>
    <property type="match status" value="1"/>
</dbReference>
<dbReference type="InterPro" id="IPR008271">
    <property type="entry name" value="Ser/Thr_kinase_AS"/>
</dbReference>
<dbReference type="InterPro" id="IPR050108">
    <property type="entry name" value="CDK"/>
</dbReference>
<dbReference type="Proteomes" id="UP000054321">
    <property type="component" value="Unassembled WGS sequence"/>
</dbReference>
<dbReference type="GO" id="GO:0005634">
    <property type="term" value="C:nucleus"/>
    <property type="evidence" value="ECO:0007669"/>
    <property type="project" value="TreeGrafter"/>
</dbReference>
<dbReference type="PANTHER" id="PTHR24056:SF46">
    <property type="entry name" value="CYCLIN-DEPENDENT KINASE 5"/>
    <property type="match status" value="1"/>
</dbReference>
<name>A0A0C3D4I8_OIDMZ</name>
<evidence type="ECO:0000256" key="2">
    <source>
        <dbReference type="ARBA" id="ARBA00012425"/>
    </source>
</evidence>
<dbReference type="HOGENOM" id="CLU_000288_181_6_1"/>
<evidence type="ECO:0000259" key="10">
    <source>
        <dbReference type="PROSITE" id="PS50011"/>
    </source>
</evidence>
<evidence type="ECO:0000256" key="4">
    <source>
        <dbReference type="ARBA" id="ARBA00022679"/>
    </source>
</evidence>
<keyword evidence="3" id="KW-0723">Serine/threonine-protein kinase</keyword>
<evidence type="ECO:0000256" key="8">
    <source>
        <dbReference type="ARBA" id="ARBA00047811"/>
    </source>
</evidence>
<evidence type="ECO:0000256" key="1">
    <source>
        <dbReference type="ARBA" id="ARBA00006485"/>
    </source>
</evidence>
<dbReference type="GO" id="GO:0005524">
    <property type="term" value="F:ATP binding"/>
    <property type="evidence" value="ECO:0007669"/>
    <property type="project" value="UniProtKB-KW"/>
</dbReference>
<dbReference type="OrthoDB" id="1732493at2759"/>
<keyword evidence="5" id="KW-0547">Nucleotide-binding</keyword>
<dbReference type="SMART" id="SM00220">
    <property type="entry name" value="S_TKc"/>
    <property type="match status" value="1"/>
</dbReference>
<evidence type="ECO:0000256" key="3">
    <source>
        <dbReference type="ARBA" id="ARBA00022527"/>
    </source>
</evidence>
<evidence type="ECO:0000256" key="9">
    <source>
        <dbReference type="ARBA" id="ARBA00048367"/>
    </source>
</evidence>
<evidence type="ECO:0000313" key="12">
    <source>
        <dbReference type="Proteomes" id="UP000054321"/>
    </source>
</evidence>
<evidence type="ECO:0000313" key="11">
    <source>
        <dbReference type="EMBL" id="KIM96827.1"/>
    </source>
</evidence>
<evidence type="ECO:0000256" key="5">
    <source>
        <dbReference type="ARBA" id="ARBA00022741"/>
    </source>
</evidence>
<reference evidence="12" key="2">
    <citation type="submission" date="2015-01" db="EMBL/GenBank/DDBJ databases">
        <title>Evolutionary Origins and Diversification of the Mycorrhizal Mutualists.</title>
        <authorList>
            <consortium name="DOE Joint Genome Institute"/>
            <consortium name="Mycorrhizal Genomics Consortium"/>
            <person name="Kohler A."/>
            <person name="Kuo A."/>
            <person name="Nagy L.G."/>
            <person name="Floudas D."/>
            <person name="Copeland A."/>
            <person name="Barry K.W."/>
            <person name="Cichocki N."/>
            <person name="Veneault-Fourrey C."/>
            <person name="LaButti K."/>
            <person name="Lindquist E.A."/>
            <person name="Lipzen A."/>
            <person name="Lundell T."/>
            <person name="Morin E."/>
            <person name="Murat C."/>
            <person name="Riley R."/>
            <person name="Ohm R."/>
            <person name="Sun H."/>
            <person name="Tunlid A."/>
            <person name="Henrissat B."/>
            <person name="Grigoriev I.V."/>
            <person name="Hibbett D.S."/>
            <person name="Martin F."/>
        </authorList>
    </citation>
    <scope>NUCLEOTIDE SEQUENCE [LARGE SCALE GENOMIC DNA]</scope>
    <source>
        <strain evidence="12">Zn</strain>
    </source>
</reference>
<dbReference type="STRING" id="913774.A0A0C3D4I8"/>
<dbReference type="PANTHER" id="PTHR24056">
    <property type="entry name" value="CELL DIVISION PROTEIN KINASE"/>
    <property type="match status" value="1"/>
</dbReference>